<dbReference type="InterPro" id="IPR036388">
    <property type="entry name" value="WH-like_DNA-bd_sf"/>
</dbReference>
<evidence type="ECO:0000313" key="3">
    <source>
        <dbReference type="EMBL" id="ADE57826.1"/>
    </source>
</evidence>
<keyword evidence="4" id="KW-1185">Reference proteome</keyword>
<dbReference type="AlphaFoldDB" id="D5EGZ4"/>
<gene>
    <name evidence="3" type="ordered locus">Amico_1710</name>
</gene>
<dbReference type="eggNOG" id="COG1693">
    <property type="taxonomic scope" value="Bacteria"/>
</dbReference>
<dbReference type="InterPro" id="IPR002846">
    <property type="entry name" value="NRD"/>
</dbReference>
<dbReference type="PANTHER" id="PTHR41964:SF1">
    <property type="entry name" value="GLOBAL NITROGEN REGULATOR NRPR"/>
    <property type="match status" value="1"/>
</dbReference>
<dbReference type="Gene3D" id="1.10.10.10">
    <property type="entry name" value="Winged helix-like DNA-binding domain superfamily/Winged helix DNA-binding domain"/>
    <property type="match status" value="1"/>
</dbReference>
<dbReference type="EMBL" id="CP001997">
    <property type="protein sequence ID" value="ADE57826.1"/>
    <property type="molecule type" value="Genomic_DNA"/>
</dbReference>
<dbReference type="KEGG" id="aco:Amico_1710"/>
<evidence type="ECO:0000259" key="2">
    <source>
        <dbReference type="Pfam" id="PF08461"/>
    </source>
</evidence>
<dbReference type="Gene3D" id="3.30.70.1360">
    <property type="entry name" value="mj0159-like"/>
    <property type="match status" value="1"/>
</dbReference>
<dbReference type="RefSeq" id="WP_013049088.1">
    <property type="nucleotide sequence ID" value="NC_014011.1"/>
</dbReference>
<name>D5EGZ4_AMICL</name>
<dbReference type="STRING" id="572547.Amico_1710"/>
<dbReference type="InterPro" id="IPR036390">
    <property type="entry name" value="WH_DNA-bd_sf"/>
</dbReference>
<dbReference type="InterPro" id="IPR013668">
    <property type="entry name" value="RNase_R_HTH_12"/>
</dbReference>
<evidence type="ECO:0000313" key="4">
    <source>
        <dbReference type="Proteomes" id="UP000002366"/>
    </source>
</evidence>
<feature type="domain" description="NrpR regulatory" evidence="1">
    <location>
        <begin position="93"/>
        <end position="325"/>
    </location>
</feature>
<dbReference type="InterPro" id="IPR038982">
    <property type="entry name" value="NrpR"/>
</dbReference>
<protein>
    <submittedName>
        <fullName evidence="3">Ribonuclease R winged-helix domain protein</fullName>
    </submittedName>
</protein>
<evidence type="ECO:0000259" key="1">
    <source>
        <dbReference type="Pfam" id="PF01995"/>
    </source>
</evidence>
<feature type="domain" description="Ribonuclease R winged-helix" evidence="2">
    <location>
        <begin position="12"/>
        <end position="76"/>
    </location>
</feature>
<sequence>MFANEKYAATVIEILRILYFSDGIQSSSHIRSQLGERGFDLDSRTVRYHLSNMESENLVKRKGNRGAYLTEKGISEAKMLFVFDRVGTPSFETEKLSSFYSFNGEKKKGFIVANCLLLEKNKLSIALQELKKAAFTNVWVSSLLGISKEPEKLWKCDLPDKYVGLVCVSSRNYDVALQKKGIYVETSATGLYSLKNFTPRGFTEIISHTGTTLSPGEILIRGRYTSVCRLAETGEGLVTAAIKTFPSFLYKELQEALAHLDPSIFSGLIFHGGLIPPSYRISSKDRNKGYMVIYGGANLFSPLIEKGIATNLSIASSLYDVEQMTDINNL</sequence>
<accession>D5EGZ4</accession>
<dbReference type="InterPro" id="IPR036984">
    <property type="entry name" value="NrpR_dom_sf"/>
</dbReference>
<dbReference type="PANTHER" id="PTHR41964">
    <property type="entry name" value="GLOBAL NITROGEN REGULATOR NRPR"/>
    <property type="match status" value="1"/>
</dbReference>
<dbReference type="SUPFAM" id="SSF46785">
    <property type="entry name" value="Winged helix' DNA-binding domain"/>
    <property type="match status" value="1"/>
</dbReference>
<reference evidence="3 4" key="1">
    <citation type="journal article" date="2010" name="Stand. Genomic Sci.">
        <title>Complete genome sequence of Aminobacterium colombiense type strain (ALA-1).</title>
        <authorList>
            <person name="Chertkov O."/>
            <person name="Sikorski J."/>
            <person name="Brambilla E."/>
            <person name="Lapidus A."/>
            <person name="Copeland A."/>
            <person name="Glavina Del Rio T."/>
            <person name="Nolan M."/>
            <person name="Lucas S."/>
            <person name="Tice H."/>
            <person name="Cheng J.F."/>
            <person name="Han C."/>
            <person name="Detter J.C."/>
            <person name="Bruce D."/>
            <person name="Tapia R."/>
            <person name="Goodwin L."/>
            <person name="Pitluck S."/>
            <person name="Liolios K."/>
            <person name="Ivanova N."/>
            <person name="Mavromatis K."/>
            <person name="Ovchinnikova G."/>
            <person name="Pati A."/>
            <person name="Chen A."/>
            <person name="Palaniappan K."/>
            <person name="Land M."/>
            <person name="Hauser L."/>
            <person name="Chang Y.J."/>
            <person name="Jeffries C.D."/>
            <person name="Spring S."/>
            <person name="Rohde M."/>
            <person name="Goker M."/>
            <person name="Bristow J."/>
            <person name="Eisen J.A."/>
            <person name="Markowitz V."/>
            <person name="Hugenholtz P."/>
            <person name="Kyrpides N.C."/>
            <person name="Klenk H.P."/>
        </authorList>
    </citation>
    <scope>NUCLEOTIDE SEQUENCE [LARGE SCALE GENOMIC DNA]</scope>
    <source>
        <strain evidence="4">DSM 12261 / ALA-1</strain>
    </source>
</reference>
<dbReference type="Pfam" id="PF08461">
    <property type="entry name" value="WHD_RNase_R"/>
    <property type="match status" value="1"/>
</dbReference>
<dbReference type="HOGENOM" id="CLU_073525_0_0_0"/>
<dbReference type="Pfam" id="PF01995">
    <property type="entry name" value="NRD1_2"/>
    <property type="match status" value="1"/>
</dbReference>
<proteinExistence type="predicted"/>
<organism evidence="3 4">
    <name type="scientific">Aminobacterium colombiense (strain DSM 12261 / ALA-1)</name>
    <dbReference type="NCBI Taxonomy" id="572547"/>
    <lineage>
        <taxon>Bacteria</taxon>
        <taxon>Thermotogati</taxon>
        <taxon>Synergistota</taxon>
        <taxon>Synergistia</taxon>
        <taxon>Synergistales</taxon>
        <taxon>Aminobacteriaceae</taxon>
        <taxon>Aminobacterium</taxon>
    </lineage>
</organism>
<dbReference type="Proteomes" id="UP000002366">
    <property type="component" value="Chromosome"/>
</dbReference>